<sequence length="314" mass="32152">MQYYEQLHSTTRTSRLMRKWGLVQALFLLSLIPGSAGQLPAPSDPVVAAPSNIAAPPSVASSAPIVVSSPAPPAPPAPPASSAPSVPPAPPASSAPSATLSPAPPTAPASTDTTTNTTAPASGSGCNPYIQMCPGATCANDFQGEAQISVISPSISEYYYTGNPIVVNWTYSARTDRTQFPVKSVSIYFQQASGTGPWTLWATVPASNSSFSGIMPNPVGNSYNLRIVCDGVDPTSVTGSPASCSNPGFPRIGLSSFRVLVTDLLSVASTNPFPANTATSAAFETAWPISASVATLMLPILVTTATIGFFTLSG</sequence>
<organism evidence="4 5">
    <name type="scientific">Batrachochytrium salamandrivorans</name>
    <dbReference type="NCBI Taxonomy" id="1357716"/>
    <lineage>
        <taxon>Eukaryota</taxon>
        <taxon>Fungi</taxon>
        <taxon>Fungi incertae sedis</taxon>
        <taxon>Chytridiomycota</taxon>
        <taxon>Chytridiomycota incertae sedis</taxon>
        <taxon>Chytridiomycetes</taxon>
        <taxon>Rhizophydiales</taxon>
        <taxon>Rhizophydiales incertae sedis</taxon>
        <taxon>Batrachochytrium</taxon>
    </lineage>
</organism>
<feature type="chain" id="PRO_5046574564" evidence="3">
    <location>
        <begin position="38"/>
        <end position="314"/>
    </location>
</feature>
<evidence type="ECO:0000256" key="3">
    <source>
        <dbReference type="SAM" id="SignalP"/>
    </source>
</evidence>
<name>A0ABQ8FEL8_9FUNG</name>
<proteinExistence type="predicted"/>
<dbReference type="Proteomes" id="UP001648503">
    <property type="component" value="Unassembled WGS sequence"/>
</dbReference>
<evidence type="ECO:0000313" key="5">
    <source>
        <dbReference type="Proteomes" id="UP001648503"/>
    </source>
</evidence>
<reference evidence="4 5" key="1">
    <citation type="submission" date="2021-02" db="EMBL/GenBank/DDBJ databases">
        <title>Variation within the Batrachochytrium salamandrivorans European outbreak.</title>
        <authorList>
            <person name="Kelly M."/>
            <person name="Pasmans F."/>
            <person name="Shea T.P."/>
            <person name="Munoz J.F."/>
            <person name="Carranza S."/>
            <person name="Cuomo C.A."/>
            <person name="Martel A."/>
        </authorList>
    </citation>
    <scope>NUCLEOTIDE SEQUENCE [LARGE SCALE GENOMIC DNA]</scope>
    <source>
        <strain evidence="4 5">AMFP18/2</strain>
    </source>
</reference>
<dbReference type="EMBL" id="JAFCIX010000172">
    <property type="protein sequence ID" value="KAH6596987.1"/>
    <property type="molecule type" value="Genomic_DNA"/>
</dbReference>
<keyword evidence="5" id="KW-1185">Reference proteome</keyword>
<comment type="caution">
    <text evidence="4">The sequence shown here is derived from an EMBL/GenBank/DDBJ whole genome shotgun (WGS) entry which is preliminary data.</text>
</comment>
<feature type="compositionally biased region" description="Pro residues" evidence="1">
    <location>
        <begin position="70"/>
        <end position="93"/>
    </location>
</feature>
<evidence type="ECO:0000256" key="1">
    <source>
        <dbReference type="SAM" id="MobiDB-lite"/>
    </source>
</evidence>
<keyword evidence="2" id="KW-0812">Transmembrane</keyword>
<feature type="signal peptide" evidence="3">
    <location>
        <begin position="1"/>
        <end position="37"/>
    </location>
</feature>
<feature type="compositionally biased region" description="Low complexity" evidence="1">
    <location>
        <begin position="108"/>
        <end position="120"/>
    </location>
</feature>
<accession>A0ABQ8FEL8</accession>
<evidence type="ECO:0000313" key="4">
    <source>
        <dbReference type="EMBL" id="KAH6596987.1"/>
    </source>
</evidence>
<protein>
    <submittedName>
        <fullName evidence="4">Uncharacterized protein</fullName>
    </submittedName>
</protein>
<feature type="region of interest" description="Disordered" evidence="1">
    <location>
        <begin position="64"/>
        <end position="120"/>
    </location>
</feature>
<gene>
    <name evidence="4" type="ORF">BASA50_004745</name>
</gene>
<evidence type="ECO:0000256" key="2">
    <source>
        <dbReference type="SAM" id="Phobius"/>
    </source>
</evidence>
<keyword evidence="2" id="KW-0472">Membrane</keyword>
<feature type="transmembrane region" description="Helical" evidence="2">
    <location>
        <begin position="286"/>
        <end position="312"/>
    </location>
</feature>
<keyword evidence="3" id="KW-0732">Signal</keyword>
<keyword evidence="2" id="KW-1133">Transmembrane helix</keyword>